<evidence type="ECO:0000313" key="1">
    <source>
        <dbReference type="EMBL" id="SVB74324.1"/>
    </source>
</evidence>
<accession>A0A382GHZ6</accession>
<dbReference type="EMBL" id="UINC01055445">
    <property type="protein sequence ID" value="SVB74324.1"/>
    <property type="molecule type" value="Genomic_DNA"/>
</dbReference>
<gene>
    <name evidence="1" type="ORF">METZ01_LOCUS227178</name>
</gene>
<sequence>MHMKKLASLFVFVGLTISVSAQDQPTNLKEAV</sequence>
<name>A0A382GHZ6_9ZZZZ</name>
<protein>
    <submittedName>
        <fullName evidence="1">Uncharacterized protein</fullName>
    </submittedName>
</protein>
<organism evidence="1">
    <name type="scientific">marine metagenome</name>
    <dbReference type="NCBI Taxonomy" id="408172"/>
    <lineage>
        <taxon>unclassified sequences</taxon>
        <taxon>metagenomes</taxon>
        <taxon>ecological metagenomes</taxon>
    </lineage>
</organism>
<proteinExistence type="predicted"/>
<reference evidence="1" key="1">
    <citation type="submission" date="2018-05" db="EMBL/GenBank/DDBJ databases">
        <authorList>
            <person name="Lanie J.A."/>
            <person name="Ng W.-L."/>
            <person name="Kazmierczak K.M."/>
            <person name="Andrzejewski T.M."/>
            <person name="Davidsen T.M."/>
            <person name="Wayne K.J."/>
            <person name="Tettelin H."/>
            <person name="Glass J.I."/>
            <person name="Rusch D."/>
            <person name="Podicherti R."/>
            <person name="Tsui H.-C.T."/>
            <person name="Winkler M.E."/>
        </authorList>
    </citation>
    <scope>NUCLEOTIDE SEQUENCE</scope>
</reference>
<feature type="non-terminal residue" evidence="1">
    <location>
        <position position="32"/>
    </location>
</feature>
<dbReference type="AlphaFoldDB" id="A0A382GHZ6"/>